<sequence>MLHIPNTLNEDKMDATQSSFVLYHSPMEKSINTWYIPRTPGSMERHLVSVRNEDKMDATQSEVLHHSPMKKSINTWYIPRTPGSMERRLVSFGR</sequence>
<evidence type="ECO:0000313" key="2">
    <source>
        <dbReference type="Proteomes" id="UP000812440"/>
    </source>
</evidence>
<dbReference type="Proteomes" id="UP000812440">
    <property type="component" value="Unassembled WGS sequence"/>
</dbReference>
<reference evidence="1" key="1">
    <citation type="thesis" date="2020" institute="ProQuest LLC" country="789 East Eisenhower Parkway, Ann Arbor, MI, USA">
        <title>Comparative Genomics and Chromosome Evolution.</title>
        <authorList>
            <person name="Mudd A.B."/>
        </authorList>
    </citation>
    <scope>NUCLEOTIDE SEQUENCE</scope>
    <source>
        <strain evidence="1">Female2</strain>
        <tissue evidence="1">Blood</tissue>
    </source>
</reference>
<evidence type="ECO:0000313" key="1">
    <source>
        <dbReference type="EMBL" id="KAG8429809.1"/>
    </source>
</evidence>
<protein>
    <submittedName>
        <fullName evidence="1">Uncharacterized protein</fullName>
    </submittedName>
</protein>
<dbReference type="EMBL" id="JAACNH010002685">
    <property type="protein sequence ID" value="KAG8429809.1"/>
    <property type="molecule type" value="Genomic_DNA"/>
</dbReference>
<dbReference type="AlphaFoldDB" id="A0A8T2IB72"/>
<organism evidence="1 2">
    <name type="scientific">Hymenochirus boettgeri</name>
    <name type="common">Congo dwarf clawed frog</name>
    <dbReference type="NCBI Taxonomy" id="247094"/>
    <lineage>
        <taxon>Eukaryota</taxon>
        <taxon>Metazoa</taxon>
        <taxon>Chordata</taxon>
        <taxon>Craniata</taxon>
        <taxon>Vertebrata</taxon>
        <taxon>Euteleostomi</taxon>
        <taxon>Amphibia</taxon>
        <taxon>Batrachia</taxon>
        <taxon>Anura</taxon>
        <taxon>Pipoidea</taxon>
        <taxon>Pipidae</taxon>
        <taxon>Pipinae</taxon>
        <taxon>Hymenochirus</taxon>
    </lineage>
</organism>
<proteinExistence type="predicted"/>
<comment type="caution">
    <text evidence="1">The sequence shown here is derived from an EMBL/GenBank/DDBJ whole genome shotgun (WGS) entry which is preliminary data.</text>
</comment>
<name>A0A8T2IB72_9PIPI</name>
<keyword evidence="2" id="KW-1185">Reference proteome</keyword>
<gene>
    <name evidence="1" type="ORF">GDO86_019159</name>
</gene>
<accession>A0A8T2IB72</accession>